<gene>
    <name evidence="1" type="ORF">HPB49_021613</name>
</gene>
<evidence type="ECO:0000313" key="1">
    <source>
        <dbReference type="EMBL" id="KAH7981101.1"/>
    </source>
</evidence>
<proteinExistence type="predicted"/>
<dbReference type="EMBL" id="CM023470">
    <property type="protein sequence ID" value="KAH7981101.1"/>
    <property type="molecule type" value="Genomic_DNA"/>
</dbReference>
<keyword evidence="2" id="KW-1185">Reference proteome</keyword>
<dbReference type="Proteomes" id="UP000821865">
    <property type="component" value="Chromosome 1"/>
</dbReference>
<comment type="caution">
    <text evidence="1">The sequence shown here is derived from an EMBL/GenBank/DDBJ whole genome shotgun (WGS) entry which is preliminary data.</text>
</comment>
<name>A0ACB8E3I2_DERSI</name>
<sequence length="547" mass="58009">MGGRRTMCRSLPTTTSLLAPAFLEGPSCQAVERTSRHPSQAACRTFQCQVHDPSEKANSLRSSVAAPRRFTPQSDSSSGEGRGYRGNTFERRGPSFTPAEHADRWPSSSSPVQKARRSNRLSAAPERRLASGRRGRVRARSRRWSSRASSGGGLETSSLAVASAELAAGGRVVAAVSVPVGSGWAAYGAAARSPSVGASSPGPAISGGGGGPSSLNPARSRLAGPSRELAAVEGMAGLTWSDQETYELIRIWAADRDLLDGTSRNNKVYESMAAQMRSLGYLRTALQVKEKMKRLRKEYKYGKRSKKIATYHDALATVLAQGSKGGSLFIKSEVDESMGSEEFAGTDSETNYMEDGPGCSAPPAEGNGNDERAQGFFRGGGGSAAGSTGGGGAQGLDYSRSPGSPPVECATALRFPADNFPTITTTTAEPGDGARFPAAGAGGPRAALKRKLPDAPSPPTLAASTLTDLITRGIDKFVELEHKRMRLELDLLERLRHEELERLERMRREEMDHELRLMSVLASLFNNNNSTSSVNLNSSSSEPPAGS</sequence>
<reference evidence="1" key="1">
    <citation type="submission" date="2020-05" db="EMBL/GenBank/DDBJ databases">
        <title>Large-scale comparative analyses of tick genomes elucidate their genetic diversity and vector capacities.</title>
        <authorList>
            <person name="Jia N."/>
            <person name="Wang J."/>
            <person name="Shi W."/>
            <person name="Du L."/>
            <person name="Sun Y."/>
            <person name="Zhan W."/>
            <person name="Jiang J."/>
            <person name="Wang Q."/>
            <person name="Zhang B."/>
            <person name="Ji P."/>
            <person name="Sakyi L.B."/>
            <person name="Cui X."/>
            <person name="Yuan T."/>
            <person name="Jiang B."/>
            <person name="Yang W."/>
            <person name="Lam T.T.-Y."/>
            <person name="Chang Q."/>
            <person name="Ding S."/>
            <person name="Wang X."/>
            <person name="Zhu J."/>
            <person name="Ruan X."/>
            <person name="Zhao L."/>
            <person name="Wei J."/>
            <person name="Que T."/>
            <person name="Du C."/>
            <person name="Cheng J."/>
            <person name="Dai P."/>
            <person name="Han X."/>
            <person name="Huang E."/>
            <person name="Gao Y."/>
            <person name="Liu J."/>
            <person name="Shao H."/>
            <person name="Ye R."/>
            <person name="Li L."/>
            <person name="Wei W."/>
            <person name="Wang X."/>
            <person name="Wang C."/>
            <person name="Yang T."/>
            <person name="Huo Q."/>
            <person name="Li W."/>
            <person name="Guo W."/>
            <person name="Chen H."/>
            <person name="Zhou L."/>
            <person name="Ni X."/>
            <person name="Tian J."/>
            <person name="Zhou Y."/>
            <person name="Sheng Y."/>
            <person name="Liu T."/>
            <person name="Pan Y."/>
            <person name="Xia L."/>
            <person name="Li J."/>
            <person name="Zhao F."/>
            <person name="Cao W."/>
        </authorList>
    </citation>
    <scope>NUCLEOTIDE SEQUENCE</scope>
    <source>
        <strain evidence="1">Dsil-2018</strain>
    </source>
</reference>
<evidence type="ECO:0000313" key="2">
    <source>
        <dbReference type="Proteomes" id="UP000821865"/>
    </source>
</evidence>
<organism evidence="1 2">
    <name type="scientific">Dermacentor silvarum</name>
    <name type="common">Tick</name>
    <dbReference type="NCBI Taxonomy" id="543639"/>
    <lineage>
        <taxon>Eukaryota</taxon>
        <taxon>Metazoa</taxon>
        <taxon>Ecdysozoa</taxon>
        <taxon>Arthropoda</taxon>
        <taxon>Chelicerata</taxon>
        <taxon>Arachnida</taxon>
        <taxon>Acari</taxon>
        <taxon>Parasitiformes</taxon>
        <taxon>Ixodida</taxon>
        <taxon>Ixodoidea</taxon>
        <taxon>Ixodidae</taxon>
        <taxon>Rhipicephalinae</taxon>
        <taxon>Dermacentor</taxon>
    </lineage>
</organism>
<protein>
    <submittedName>
        <fullName evidence="1">Uncharacterized protein</fullName>
    </submittedName>
</protein>
<accession>A0ACB8E3I2</accession>